<dbReference type="PANTHER" id="PTHR45523">
    <property type="entry name" value="TETRATRICOPEPTIDE REPEAT (TPR)-CONTAINING PROTEIN-RELATED"/>
    <property type="match status" value="1"/>
</dbReference>
<dbReference type="Proteomes" id="UP000036987">
    <property type="component" value="Unassembled WGS sequence"/>
</dbReference>
<dbReference type="PANTHER" id="PTHR45523:SF2">
    <property type="entry name" value="OS02G0470600 PROTEIN"/>
    <property type="match status" value="1"/>
</dbReference>
<proteinExistence type="predicted"/>
<keyword evidence="1" id="KW-0813">Transport</keyword>
<evidence type="ECO:0000313" key="3">
    <source>
        <dbReference type="EMBL" id="KMZ66837.1"/>
    </source>
</evidence>
<evidence type="ECO:0000259" key="2">
    <source>
        <dbReference type="Pfam" id="PF12624"/>
    </source>
</evidence>
<evidence type="ECO:0000256" key="1">
    <source>
        <dbReference type="ARBA" id="ARBA00022448"/>
    </source>
</evidence>
<dbReference type="AlphaFoldDB" id="A0A0K9PF13"/>
<evidence type="ECO:0000313" key="4">
    <source>
        <dbReference type="Proteomes" id="UP000036987"/>
    </source>
</evidence>
<dbReference type="InterPro" id="IPR026854">
    <property type="entry name" value="VPS13_N"/>
</dbReference>
<reference evidence="4" key="1">
    <citation type="journal article" date="2016" name="Nature">
        <title>The genome of the seagrass Zostera marina reveals angiosperm adaptation to the sea.</title>
        <authorList>
            <person name="Olsen J.L."/>
            <person name="Rouze P."/>
            <person name="Verhelst B."/>
            <person name="Lin Y.-C."/>
            <person name="Bayer T."/>
            <person name="Collen J."/>
            <person name="Dattolo E."/>
            <person name="De Paoli E."/>
            <person name="Dittami S."/>
            <person name="Maumus F."/>
            <person name="Michel G."/>
            <person name="Kersting A."/>
            <person name="Lauritano C."/>
            <person name="Lohaus R."/>
            <person name="Toepel M."/>
            <person name="Tonon T."/>
            <person name="Vanneste K."/>
            <person name="Amirebrahimi M."/>
            <person name="Brakel J."/>
            <person name="Bostroem C."/>
            <person name="Chovatia M."/>
            <person name="Grimwood J."/>
            <person name="Jenkins J.W."/>
            <person name="Jueterbock A."/>
            <person name="Mraz A."/>
            <person name="Stam W.T."/>
            <person name="Tice H."/>
            <person name="Bornberg-Bauer E."/>
            <person name="Green P.J."/>
            <person name="Pearson G.A."/>
            <person name="Procaccini G."/>
            <person name="Duarte C.M."/>
            <person name="Schmutz J."/>
            <person name="Reusch T.B.H."/>
            <person name="Van de Peer Y."/>
        </authorList>
    </citation>
    <scope>NUCLEOTIDE SEQUENCE [LARGE SCALE GENOMIC DNA]</scope>
    <source>
        <strain evidence="4">cv. Finnish</strain>
    </source>
</reference>
<dbReference type="OMA" id="WDSEWSS"/>
<sequence length="85" mass="9290">MFEAQVLDLLRKYLGDYVHGLSNEALRISVWKGDVVLKDLKLKAEALNSLKLPVIVNAGFVGTITLKVPKSLVGPCRALSLLCIL</sequence>
<accession>A0A0K9PF13</accession>
<protein>
    <recommendedName>
        <fullName evidence="2">Chorein N-terminal domain-containing protein</fullName>
    </recommendedName>
</protein>
<keyword evidence="4" id="KW-1185">Reference proteome</keyword>
<dbReference type="OrthoDB" id="428159at2759"/>
<comment type="caution">
    <text evidence="3">The sequence shown here is derived from an EMBL/GenBank/DDBJ whole genome shotgun (WGS) entry which is preliminary data.</text>
</comment>
<name>A0A0K9PF13_ZOSMR</name>
<gene>
    <name evidence="3" type="ORF">ZOSMA_288G00380</name>
</gene>
<dbReference type="Pfam" id="PF12624">
    <property type="entry name" value="VPS13_N"/>
    <property type="match status" value="1"/>
</dbReference>
<organism evidence="3 4">
    <name type="scientific">Zostera marina</name>
    <name type="common">Eelgrass</name>
    <dbReference type="NCBI Taxonomy" id="29655"/>
    <lineage>
        <taxon>Eukaryota</taxon>
        <taxon>Viridiplantae</taxon>
        <taxon>Streptophyta</taxon>
        <taxon>Embryophyta</taxon>
        <taxon>Tracheophyta</taxon>
        <taxon>Spermatophyta</taxon>
        <taxon>Magnoliopsida</taxon>
        <taxon>Liliopsida</taxon>
        <taxon>Zosteraceae</taxon>
        <taxon>Zostera</taxon>
    </lineage>
</organism>
<dbReference type="EMBL" id="LFYR01000956">
    <property type="protein sequence ID" value="KMZ66837.1"/>
    <property type="molecule type" value="Genomic_DNA"/>
</dbReference>
<feature type="domain" description="Chorein N-terminal" evidence="2">
    <location>
        <begin position="1"/>
        <end position="69"/>
    </location>
</feature>